<keyword evidence="2" id="KW-0732">Signal</keyword>
<keyword evidence="11" id="KW-1185">Reference proteome</keyword>
<dbReference type="Proteomes" id="UP001610990">
    <property type="component" value="Unassembled WGS sequence"/>
</dbReference>
<dbReference type="InterPro" id="IPR001967">
    <property type="entry name" value="Peptidase_S11_N"/>
</dbReference>
<dbReference type="InterPro" id="IPR012338">
    <property type="entry name" value="Beta-lactam/transpept-like"/>
</dbReference>
<reference evidence="10 11" key="1">
    <citation type="submission" date="2024-10" db="EMBL/GenBank/DDBJ databases">
        <title>The Natural Products Discovery Center: Release of the First 8490 Sequenced Strains for Exploring Actinobacteria Biosynthetic Diversity.</title>
        <authorList>
            <person name="Kalkreuter E."/>
            <person name="Kautsar S.A."/>
            <person name="Yang D."/>
            <person name="Bader C.D."/>
            <person name="Teijaro C.N."/>
            <person name="Fluegel L."/>
            <person name="Davis C.M."/>
            <person name="Simpson J.R."/>
            <person name="Lauterbach L."/>
            <person name="Steele A.D."/>
            <person name="Gui C."/>
            <person name="Meng S."/>
            <person name="Li G."/>
            <person name="Viehrig K."/>
            <person name="Ye F."/>
            <person name="Su P."/>
            <person name="Kiefer A.F."/>
            <person name="Nichols A."/>
            <person name="Cepeda A.J."/>
            <person name="Yan W."/>
            <person name="Fan B."/>
            <person name="Jiang Y."/>
            <person name="Adhikari A."/>
            <person name="Zheng C.-J."/>
            <person name="Schuster L."/>
            <person name="Cowan T.M."/>
            <person name="Smanski M.J."/>
            <person name="Chevrette M.G."/>
            <person name="De Carvalho L.P.S."/>
            <person name="Shen B."/>
        </authorList>
    </citation>
    <scope>NUCLEOTIDE SEQUENCE [LARGE SCALE GENOMIC DNA]</scope>
    <source>
        <strain evidence="10 11">NPDC018013</strain>
    </source>
</reference>
<dbReference type="InterPro" id="IPR018044">
    <property type="entry name" value="Peptidase_S11"/>
</dbReference>
<evidence type="ECO:0000256" key="7">
    <source>
        <dbReference type="RuleBase" id="RU004016"/>
    </source>
</evidence>
<feature type="compositionally biased region" description="Basic and acidic residues" evidence="8">
    <location>
        <begin position="244"/>
        <end position="258"/>
    </location>
</feature>
<feature type="compositionally biased region" description="Basic and acidic residues" evidence="8">
    <location>
        <begin position="391"/>
        <end position="401"/>
    </location>
</feature>
<comment type="caution">
    <text evidence="10">The sequence shown here is derived from an EMBL/GenBank/DDBJ whole genome shotgun (WGS) entry which is preliminary data.</text>
</comment>
<feature type="domain" description="Peptidase S11 D-alanyl-D-alanine carboxypeptidase A N-terminal" evidence="9">
    <location>
        <begin position="562"/>
        <end position="769"/>
    </location>
</feature>
<evidence type="ECO:0000259" key="9">
    <source>
        <dbReference type="Pfam" id="PF00768"/>
    </source>
</evidence>
<feature type="compositionally biased region" description="Polar residues" evidence="8">
    <location>
        <begin position="354"/>
        <end position="365"/>
    </location>
</feature>
<evidence type="ECO:0000256" key="5">
    <source>
        <dbReference type="ARBA" id="ARBA00022984"/>
    </source>
</evidence>
<evidence type="ECO:0000256" key="2">
    <source>
        <dbReference type="ARBA" id="ARBA00022729"/>
    </source>
</evidence>
<comment type="similarity">
    <text evidence="1 7">Belongs to the peptidase S11 family.</text>
</comment>
<evidence type="ECO:0000256" key="1">
    <source>
        <dbReference type="ARBA" id="ARBA00007164"/>
    </source>
</evidence>
<dbReference type="PANTHER" id="PTHR21581:SF33">
    <property type="entry name" value="D-ALANYL-D-ALANINE CARBOXYPEPTIDASE DACB"/>
    <property type="match status" value="1"/>
</dbReference>
<feature type="compositionally biased region" description="Low complexity" evidence="8">
    <location>
        <begin position="413"/>
        <end position="455"/>
    </location>
</feature>
<evidence type="ECO:0000256" key="4">
    <source>
        <dbReference type="ARBA" id="ARBA00022960"/>
    </source>
</evidence>
<dbReference type="GO" id="GO:0016787">
    <property type="term" value="F:hydrolase activity"/>
    <property type="evidence" value="ECO:0007669"/>
    <property type="project" value="UniProtKB-KW"/>
</dbReference>
<keyword evidence="5" id="KW-0573">Peptidoglycan synthesis</keyword>
<dbReference type="Pfam" id="PF00768">
    <property type="entry name" value="Peptidase_S11"/>
    <property type="match status" value="1"/>
</dbReference>
<feature type="compositionally biased region" description="Basic and acidic residues" evidence="8">
    <location>
        <begin position="21"/>
        <end position="35"/>
    </location>
</feature>
<feature type="compositionally biased region" description="Low complexity" evidence="8">
    <location>
        <begin position="103"/>
        <end position="114"/>
    </location>
</feature>
<accession>A0ABW7RAQ0</accession>
<gene>
    <name evidence="10" type="ORF">ACH4GP_06745</name>
</gene>
<feature type="compositionally biased region" description="Basic and acidic residues" evidence="8">
    <location>
        <begin position="599"/>
        <end position="615"/>
    </location>
</feature>
<evidence type="ECO:0000313" key="10">
    <source>
        <dbReference type="EMBL" id="MFH8584079.1"/>
    </source>
</evidence>
<dbReference type="PRINTS" id="PR00725">
    <property type="entry name" value="DADACBPTASE1"/>
</dbReference>
<sequence length="896" mass="89762">MAGDGDEDAVAKPGAKTAVTAEKKAEKKVEAKAEATPENGPEAGPKGEPAAVTAGAERGAKAGAKAAVAGGADGDAGADGAADVDGAADAEAAVVAGGGKSGAGSKAGPEAKSGAEAEPGAGAKSAGAAEDGAKGGVPGDEPAPDAVDKATAVFATLGAQKSGDKGRSAGQSLSQGKGEDEGAGAGRAEGAADEASVDTATRTFTIAKTKANGTAKRGGATEEQAEQPVDQPTAIFKIAPPVGDKPEGGKPEGGKSDGPKPGADDAEPAGGAKPVDGGKTSKSGSGEAKSGEGKDSKAKAKDGKDGKDEAQGKESRQSKGDGAKADGAKADEVKGGGAKDAAGSRAAERDAERTSQFVALKSTDTGAAERSLGKTADRAPGWGGAAAPGKASDKASEKDTGEESAPAAKDKAAASGAKPSAAVTGATAAAPGTTAPGTGATGASAAAQPKAGSGALPDSEQTRQQPLPPLDLLAKLTNTPPPPETKLRTTVRRFKIWTPLVVLLAIIFVVVQAVRPVPAPKLAVGAEAAFTFKGGELNLPWPDQGQATAEVVGVGSLGTSGQEKPVPTASVAKVMTAYVILRDHPLKKKQQGESITIDAKAEADSKKGDESRVPVKEGQKFSEYQMLQMLMIPSGNNAARQLARWDAQSEEAFVKKMNDAAKKMGMTKTTYTDPSGLDEKTVSTPADQLKLAELVMKNDVFREIVAMENVKIDGLPETLYANNSLLTTMPGVVRGIKTGSSSAAGGAFMWAAYRTVGGETQTLLGVTMDQRTTSKDPNAHLALGLKNSEKVIKAVRDALVSDTVVKKGQVVGYVDDGLGGRTPVVATKDLKAVGWPGMKATFSMSDGGKAVPHTAKAGTEIGVLTVGNGESVQKVPVALQKDLVEPSFGAKLTRIS</sequence>
<name>A0ABW7RAQ0_9ACTN</name>
<feature type="compositionally biased region" description="Basic and acidic residues" evidence="8">
    <location>
        <begin position="289"/>
        <end position="334"/>
    </location>
</feature>
<keyword evidence="3 10" id="KW-0378">Hydrolase</keyword>
<dbReference type="EMBL" id="JBIRGH010000003">
    <property type="protein sequence ID" value="MFH8584079.1"/>
    <property type="molecule type" value="Genomic_DNA"/>
</dbReference>
<feature type="region of interest" description="Disordered" evidence="8">
    <location>
        <begin position="1"/>
        <end position="82"/>
    </location>
</feature>
<keyword evidence="4" id="KW-0133">Cell shape</keyword>
<feature type="compositionally biased region" description="Low complexity" evidence="8">
    <location>
        <begin position="268"/>
        <end position="288"/>
    </location>
</feature>
<evidence type="ECO:0000313" key="11">
    <source>
        <dbReference type="Proteomes" id="UP001610990"/>
    </source>
</evidence>
<dbReference type="RefSeq" id="WP_367432065.1">
    <property type="nucleotide sequence ID" value="NZ_CP108413.1"/>
</dbReference>
<dbReference type="Gene3D" id="3.40.710.10">
    <property type="entry name" value="DD-peptidase/beta-lactamase superfamily"/>
    <property type="match status" value="1"/>
</dbReference>
<dbReference type="PANTHER" id="PTHR21581">
    <property type="entry name" value="D-ALANYL-D-ALANINE CARBOXYPEPTIDASE"/>
    <property type="match status" value="1"/>
</dbReference>
<proteinExistence type="inferred from homology"/>
<dbReference type="SUPFAM" id="SSF56601">
    <property type="entry name" value="beta-lactamase/transpeptidase-like"/>
    <property type="match status" value="1"/>
</dbReference>
<evidence type="ECO:0000256" key="8">
    <source>
        <dbReference type="SAM" id="MobiDB-lite"/>
    </source>
</evidence>
<keyword evidence="6" id="KW-0961">Cell wall biogenesis/degradation</keyword>
<feature type="compositionally biased region" description="Low complexity" evidence="8">
    <location>
        <begin position="54"/>
        <end position="70"/>
    </location>
</feature>
<feature type="region of interest" description="Disordered" evidence="8">
    <location>
        <begin position="591"/>
        <end position="615"/>
    </location>
</feature>
<organism evidence="10 11">
    <name type="scientific">Streptomyces celluloflavus</name>
    <dbReference type="NCBI Taxonomy" id="58344"/>
    <lineage>
        <taxon>Bacteria</taxon>
        <taxon>Bacillati</taxon>
        <taxon>Actinomycetota</taxon>
        <taxon>Actinomycetes</taxon>
        <taxon>Kitasatosporales</taxon>
        <taxon>Streptomycetaceae</taxon>
        <taxon>Streptomyces</taxon>
    </lineage>
</organism>
<evidence type="ECO:0000256" key="6">
    <source>
        <dbReference type="ARBA" id="ARBA00023316"/>
    </source>
</evidence>
<protein>
    <submittedName>
        <fullName evidence="10">Serine hydrolase</fullName>
    </submittedName>
</protein>
<evidence type="ECO:0000256" key="3">
    <source>
        <dbReference type="ARBA" id="ARBA00022801"/>
    </source>
</evidence>
<feature type="region of interest" description="Disordered" evidence="8">
    <location>
        <begin position="96"/>
        <end position="465"/>
    </location>
</feature>